<accession>A0AAP0AXF5</accession>
<dbReference type="AlphaFoldDB" id="A0AAP0AXF5"/>
<gene>
    <name evidence="2" type="ORF">KSP39_PZI022084</name>
</gene>
<evidence type="ECO:0000256" key="1">
    <source>
        <dbReference type="SAM" id="MobiDB-lite"/>
    </source>
</evidence>
<name>A0AAP0AXF5_9ASPA</name>
<feature type="region of interest" description="Disordered" evidence="1">
    <location>
        <begin position="207"/>
        <end position="227"/>
    </location>
</feature>
<feature type="region of interest" description="Disordered" evidence="1">
    <location>
        <begin position="165"/>
        <end position="195"/>
    </location>
</feature>
<dbReference type="Proteomes" id="UP001418222">
    <property type="component" value="Unassembled WGS sequence"/>
</dbReference>
<keyword evidence="3" id="KW-1185">Reference proteome</keyword>
<protein>
    <submittedName>
        <fullName evidence="2">Uncharacterized protein</fullName>
    </submittedName>
</protein>
<dbReference type="EMBL" id="JBBWWQ010000019">
    <property type="protein sequence ID" value="KAK8918444.1"/>
    <property type="molecule type" value="Genomic_DNA"/>
</dbReference>
<organism evidence="2 3">
    <name type="scientific">Platanthera zijinensis</name>
    <dbReference type="NCBI Taxonomy" id="2320716"/>
    <lineage>
        <taxon>Eukaryota</taxon>
        <taxon>Viridiplantae</taxon>
        <taxon>Streptophyta</taxon>
        <taxon>Embryophyta</taxon>
        <taxon>Tracheophyta</taxon>
        <taxon>Spermatophyta</taxon>
        <taxon>Magnoliopsida</taxon>
        <taxon>Liliopsida</taxon>
        <taxon>Asparagales</taxon>
        <taxon>Orchidaceae</taxon>
        <taxon>Orchidoideae</taxon>
        <taxon>Orchideae</taxon>
        <taxon>Orchidinae</taxon>
        <taxon>Platanthera</taxon>
    </lineage>
</organism>
<evidence type="ECO:0000313" key="3">
    <source>
        <dbReference type="Proteomes" id="UP001418222"/>
    </source>
</evidence>
<comment type="caution">
    <text evidence="2">The sequence shown here is derived from an EMBL/GenBank/DDBJ whole genome shotgun (WGS) entry which is preliminary data.</text>
</comment>
<reference evidence="2 3" key="1">
    <citation type="journal article" date="2022" name="Nat. Plants">
        <title>Genomes of leafy and leafless Platanthera orchids illuminate the evolution of mycoheterotrophy.</title>
        <authorList>
            <person name="Li M.H."/>
            <person name="Liu K.W."/>
            <person name="Li Z."/>
            <person name="Lu H.C."/>
            <person name="Ye Q.L."/>
            <person name="Zhang D."/>
            <person name="Wang J.Y."/>
            <person name="Li Y.F."/>
            <person name="Zhong Z.M."/>
            <person name="Liu X."/>
            <person name="Yu X."/>
            <person name="Liu D.K."/>
            <person name="Tu X.D."/>
            <person name="Liu B."/>
            <person name="Hao Y."/>
            <person name="Liao X.Y."/>
            <person name="Jiang Y.T."/>
            <person name="Sun W.H."/>
            <person name="Chen J."/>
            <person name="Chen Y.Q."/>
            <person name="Ai Y."/>
            <person name="Zhai J.W."/>
            <person name="Wu S.S."/>
            <person name="Zhou Z."/>
            <person name="Hsiao Y.Y."/>
            <person name="Wu W.L."/>
            <person name="Chen Y.Y."/>
            <person name="Lin Y.F."/>
            <person name="Hsu J.L."/>
            <person name="Li C.Y."/>
            <person name="Wang Z.W."/>
            <person name="Zhao X."/>
            <person name="Zhong W.Y."/>
            <person name="Ma X.K."/>
            <person name="Ma L."/>
            <person name="Huang J."/>
            <person name="Chen G.Z."/>
            <person name="Huang M.Z."/>
            <person name="Huang L."/>
            <person name="Peng D.H."/>
            <person name="Luo Y.B."/>
            <person name="Zou S.Q."/>
            <person name="Chen S.P."/>
            <person name="Lan S."/>
            <person name="Tsai W.C."/>
            <person name="Van de Peer Y."/>
            <person name="Liu Z.J."/>
        </authorList>
    </citation>
    <scope>NUCLEOTIDE SEQUENCE [LARGE SCALE GENOMIC DNA]</scope>
    <source>
        <strain evidence="2">Lor287</strain>
    </source>
</reference>
<proteinExistence type="predicted"/>
<sequence>MEFYGGAVRRWTKINEDEGSVTTAKGFIAGGIYAGLRAKENAYLALVTCDVGAILAGDGLPFRKPLGKWNVSRFYLANLSDFKALVLLGRFVDMGHWAVDQVPLCLLEFFLWSEVAANNGDGAAPNSCVHLDQNSFPRQDLLWWILLQNIFIWSWIDTKLLQYTPTSPSPHRTPRDDLPTTDPTEEDTYEVSSCKKTGSTIGGEFRVDPMQCSGYDDKPTAVGSGIS</sequence>
<evidence type="ECO:0000313" key="2">
    <source>
        <dbReference type="EMBL" id="KAK8918444.1"/>
    </source>
</evidence>